<comment type="caution">
    <text evidence="1">The sequence shown here is derived from an EMBL/GenBank/DDBJ whole genome shotgun (WGS) entry which is preliminary data.</text>
</comment>
<dbReference type="Proteomes" id="UP000619536">
    <property type="component" value="Unassembled WGS sequence"/>
</dbReference>
<dbReference type="AlphaFoldDB" id="A0A8J3AMI2"/>
<reference evidence="1" key="2">
    <citation type="submission" date="2020-09" db="EMBL/GenBank/DDBJ databases">
        <authorList>
            <person name="Sun Q."/>
            <person name="Sedlacek I."/>
        </authorList>
    </citation>
    <scope>NUCLEOTIDE SEQUENCE</scope>
    <source>
        <strain evidence="1">CCM 8606</strain>
    </source>
</reference>
<sequence>MNSNMLNEAFQSVSADSNYYLYAMRDLLKYLEYDPQCTKSELCDWLYLINEETWRNNYQTLIQPAVHFGLIERQVNAEDTRYSVSPLGELVLRVLKQYC</sequence>
<protein>
    <submittedName>
        <fullName evidence="1">Uncharacterized protein</fullName>
    </submittedName>
</protein>
<reference evidence="1" key="1">
    <citation type="journal article" date="2014" name="Int. J. Syst. Evol. Microbiol.">
        <title>Complete genome sequence of Corynebacterium casei LMG S-19264T (=DSM 44701T), isolated from a smear-ripened cheese.</title>
        <authorList>
            <consortium name="US DOE Joint Genome Institute (JGI-PGF)"/>
            <person name="Walter F."/>
            <person name="Albersmeier A."/>
            <person name="Kalinowski J."/>
            <person name="Ruckert C."/>
        </authorList>
    </citation>
    <scope>NUCLEOTIDE SEQUENCE</scope>
    <source>
        <strain evidence="1">CCM 8606</strain>
    </source>
</reference>
<organism evidence="1 2">
    <name type="scientific">Galliscardovia ingluviei</name>
    <dbReference type="NCBI Taxonomy" id="1769422"/>
    <lineage>
        <taxon>Bacteria</taxon>
        <taxon>Bacillati</taxon>
        <taxon>Actinomycetota</taxon>
        <taxon>Actinomycetes</taxon>
        <taxon>Bifidobacteriales</taxon>
        <taxon>Bifidobacteriaceae</taxon>
        <taxon>Galliscardovia</taxon>
    </lineage>
</organism>
<name>A0A8J3AMI2_9BIFI</name>
<accession>A0A8J3AMI2</accession>
<proteinExistence type="predicted"/>
<keyword evidence="2" id="KW-1185">Reference proteome</keyword>
<gene>
    <name evidence="1" type="ORF">GCM10007377_15930</name>
</gene>
<evidence type="ECO:0000313" key="1">
    <source>
        <dbReference type="EMBL" id="GGI15444.1"/>
    </source>
</evidence>
<evidence type="ECO:0000313" key="2">
    <source>
        <dbReference type="Proteomes" id="UP000619536"/>
    </source>
</evidence>
<dbReference type="EMBL" id="BMDH01000006">
    <property type="protein sequence ID" value="GGI15444.1"/>
    <property type="molecule type" value="Genomic_DNA"/>
</dbReference>